<gene>
    <name evidence="1" type="ORF">PCORN_07455</name>
</gene>
<reference evidence="1 2" key="1">
    <citation type="journal article" date="2014" name="Int. J. Syst. Evol. Microbiol.">
        <title>Listeria floridensis sp. nov., Listeria aquatica sp. nov., Listeria cornellensis sp. nov., Listeria riparia sp. nov. and Listeria grandensis sp. nov., from agricultural and natural environments.</title>
        <authorList>
            <person name="den Bakker H.C."/>
            <person name="Warchocki S."/>
            <person name="Wright E.M."/>
            <person name="Allred A.F."/>
            <person name="Ahlstrom C."/>
            <person name="Manuel C.S."/>
            <person name="Stasiewicz M.J."/>
            <person name="Burrell A."/>
            <person name="Roof S."/>
            <person name="Strawn L."/>
            <person name="Fortes E.D."/>
            <person name="Nightingale K.K."/>
            <person name="Kephart D."/>
            <person name="Wiedmann M."/>
        </authorList>
    </citation>
    <scope>NUCLEOTIDE SEQUENCE [LARGE SCALE GENOMIC DNA]</scope>
    <source>
        <strain evidence="2">FSL F6-969</strain>
    </source>
</reference>
<proteinExistence type="predicted"/>
<dbReference type="AlphaFoldDB" id="W7C5A0"/>
<accession>W7C5A0</accession>
<dbReference type="PROSITE" id="PS51257">
    <property type="entry name" value="PROKAR_LIPOPROTEIN"/>
    <property type="match status" value="1"/>
</dbReference>
<sequence>MNKIRINIIIAFLGLLFISYGCQNEEAPVSKEKMTTPNKIKTLNIEPKEFQRIIGWIDDKNCSNTVEKRRESNL</sequence>
<dbReference type="Proteomes" id="UP000019254">
    <property type="component" value="Unassembled WGS sequence"/>
</dbReference>
<comment type="caution">
    <text evidence="1">The sequence shown here is derived from an EMBL/GenBank/DDBJ whole genome shotgun (WGS) entry which is preliminary data.</text>
</comment>
<dbReference type="EMBL" id="AODE01000014">
    <property type="protein sequence ID" value="EUJ30846.1"/>
    <property type="molecule type" value="Genomic_DNA"/>
</dbReference>
<dbReference type="RefSeq" id="WP_051999295.1">
    <property type="nucleotide sequence ID" value="NZ_AODE01000014.1"/>
</dbReference>
<protein>
    <recommendedName>
        <fullName evidence="3">Lipoprotein</fullName>
    </recommendedName>
</protein>
<keyword evidence="2" id="KW-1185">Reference proteome</keyword>
<dbReference type="STRING" id="1265820.PCORN_07455"/>
<evidence type="ECO:0008006" key="3">
    <source>
        <dbReference type="Google" id="ProtNLM"/>
    </source>
</evidence>
<evidence type="ECO:0000313" key="2">
    <source>
        <dbReference type="Proteomes" id="UP000019254"/>
    </source>
</evidence>
<organism evidence="1 2">
    <name type="scientific">Listeria cornellensis FSL F6-0969</name>
    <dbReference type="NCBI Taxonomy" id="1265820"/>
    <lineage>
        <taxon>Bacteria</taxon>
        <taxon>Bacillati</taxon>
        <taxon>Bacillota</taxon>
        <taxon>Bacilli</taxon>
        <taxon>Bacillales</taxon>
        <taxon>Listeriaceae</taxon>
        <taxon>Listeria</taxon>
    </lineage>
</organism>
<name>W7C5A0_9LIST</name>
<evidence type="ECO:0000313" key="1">
    <source>
        <dbReference type="EMBL" id="EUJ30846.1"/>
    </source>
</evidence>